<dbReference type="Pfam" id="PF01341">
    <property type="entry name" value="Glyco_hydro_6"/>
    <property type="match status" value="1"/>
</dbReference>
<dbReference type="PIRSF" id="PIRSF001100">
    <property type="entry name" value="Beta_cellobiohydrolase"/>
    <property type="match status" value="1"/>
</dbReference>
<feature type="binding site" evidence="2">
    <location>
        <position position="223"/>
    </location>
    <ligand>
        <name>substrate</name>
    </ligand>
</feature>
<evidence type="ECO:0000313" key="5">
    <source>
        <dbReference type="Proteomes" id="UP000054097"/>
    </source>
</evidence>
<evidence type="ECO:0000256" key="2">
    <source>
        <dbReference type="PIRSR" id="PIRSR001100-2"/>
    </source>
</evidence>
<feature type="binding site" evidence="2">
    <location>
        <position position="343"/>
    </location>
    <ligand>
        <name>substrate</name>
    </ligand>
</feature>
<accession>A0A0C2WR72</accession>
<feature type="binding site" evidence="2">
    <location>
        <position position="88"/>
    </location>
    <ligand>
        <name>substrate</name>
    </ligand>
</feature>
<sequence length="398" mass="42509">MKNLQSLITLAAALSGLASATPLVETRSPSKNVTSIATVNPFSGFNFFVSPVYRQEALEASAKLALHGNFTLSKKALTVATKISTFLWLSDTATISQIPSWLKEAQKIQQLTRKKQVVQIQIYNLPDRDCSAKASAGELSYADGGEAKYQAFILSVAAQLKKFPDVRVVLALETDAVGNLVTNLAVPKCGDAAEGQKRSIAFAIANLQLPNVSIYLDGAHAGWLGWPGNLGPTADVLAEILALAKAINPNAVVRGVATNISNYNGLGNNEQQGRDELVYIKNLQPLLAAKGFDAHFIVDQGRSGSQNYTREGTDWCNNKFAGFGPLPTTNTPDPLVDAIVWAKPGGECDGTSDTTAARFDEACISPNSLIPAPEAGTWFQAYFEQLLVKANPPIAALF</sequence>
<keyword evidence="3" id="KW-0732">Signal</keyword>
<dbReference type="PANTHER" id="PTHR34876:SF10">
    <property type="entry name" value="GLUCANASE"/>
    <property type="match status" value="1"/>
</dbReference>
<keyword evidence="3" id="KW-0326">Glycosidase</keyword>
<dbReference type="HOGENOM" id="CLU_015488_0_0_1"/>
<feature type="signal peptide" evidence="3">
    <location>
        <begin position="1"/>
        <end position="20"/>
    </location>
</feature>
<organism evidence="4 5">
    <name type="scientific">Serendipita vermifera MAFF 305830</name>
    <dbReference type="NCBI Taxonomy" id="933852"/>
    <lineage>
        <taxon>Eukaryota</taxon>
        <taxon>Fungi</taxon>
        <taxon>Dikarya</taxon>
        <taxon>Basidiomycota</taxon>
        <taxon>Agaricomycotina</taxon>
        <taxon>Agaricomycetes</taxon>
        <taxon>Sebacinales</taxon>
        <taxon>Serendipitaceae</taxon>
        <taxon>Serendipita</taxon>
    </lineage>
</organism>
<gene>
    <name evidence="4" type="ORF">M408DRAFT_8744</name>
</gene>
<dbReference type="EMBL" id="KN824292">
    <property type="protein sequence ID" value="KIM28658.1"/>
    <property type="molecule type" value="Genomic_DNA"/>
</dbReference>
<dbReference type="SUPFAM" id="SSF51989">
    <property type="entry name" value="Glycosyl hydrolases family 6, cellulases"/>
    <property type="match status" value="1"/>
</dbReference>
<dbReference type="Gene3D" id="3.20.20.40">
    <property type="entry name" value="1, 4-beta cellobiohydrolase"/>
    <property type="match status" value="1"/>
</dbReference>
<dbReference type="PRINTS" id="PR00733">
    <property type="entry name" value="GLHYDRLASE6"/>
</dbReference>
<feature type="binding site" evidence="2">
    <location>
        <position position="347"/>
    </location>
    <ligand>
        <name>substrate</name>
    </ligand>
</feature>
<dbReference type="InterPro" id="IPR036434">
    <property type="entry name" value="Beta_cellobiohydrolase_sf"/>
</dbReference>
<evidence type="ECO:0000256" key="1">
    <source>
        <dbReference type="PIRSR" id="PIRSR001100-1"/>
    </source>
</evidence>
<comment type="similarity">
    <text evidence="3">Belongs to the glycosyl hydrolase family 6.</text>
</comment>
<dbReference type="STRING" id="933852.A0A0C2WR72"/>
<dbReference type="GO" id="GO:0030245">
    <property type="term" value="P:cellulose catabolic process"/>
    <property type="evidence" value="ECO:0007669"/>
    <property type="project" value="UniProtKB-KW"/>
</dbReference>
<feature type="active site" description="Proton acceptor" evidence="1">
    <location>
        <position position="349"/>
    </location>
</feature>
<keyword evidence="3" id="KW-0119">Carbohydrate metabolism</keyword>
<feature type="binding site" evidence="2">
    <location>
        <position position="262"/>
    </location>
    <ligand>
        <name>substrate</name>
    </ligand>
</feature>
<keyword evidence="5" id="KW-1185">Reference proteome</keyword>
<feature type="binding site" evidence="2">
    <location>
        <position position="315"/>
    </location>
    <ligand>
        <name>substrate</name>
    </ligand>
</feature>
<evidence type="ECO:0000256" key="3">
    <source>
        <dbReference type="RuleBase" id="RU361186"/>
    </source>
</evidence>
<dbReference type="InterPro" id="IPR016288">
    <property type="entry name" value="Beta_cellobiohydrolase"/>
</dbReference>
<dbReference type="GO" id="GO:0004553">
    <property type="term" value="F:hydrolase activity, hydrolyzing O-glycosyl compounds"/>
    <property type="evidence" value="ECO:0007669"/>
    <property type="project" value="InterPro"/>
</dbReference>
<protein>
    <recommendedName>
        <fullName evidence="3">Glucanase</fullName>
        <ecNumber evidence="3">3.2.1.-</ecNumber>
    </recommendedName>
</protein>
<feature type="active site" description="Proton donor" evidence="1">
    <location>
        <position position="175"/>
    </location>
</feature>
<dbReference type="Proteomes" id="UP000054097">
    <property type="component" value="Unassembled WGS sequence"/>
</dbReference>
<keyword evidence="3" id="KW-0624">Polysaccharide degradation</keyword>
<feature type="binding site" evidence="2">
    <location>
        <position position="220"/>
    </location>
    <ligand>
        <name>substrate</name>
    </ligand>
</feature>
<feature type="chain" id="PRO_5005110985" description="Glucanase" evidence="3">
    <location>
        <begin position="21"/>
        <end position="398"/>
    </location>
</feature>
<dbReference type="AlphaFoldDB" id="A0A0C2WR72"/>
<proteinExistence type="inferred from homology"/>
<dbReference type="OrthoDB" id="64893at2759"/>
<reference evidence="5" key="2">
    <citation type="submission" date="2015-01" db="EMBL/GenBank/DDBJ databases">
        <title>Evolutionary Origins and Diversification of the Mycorrhizal Mutualists.</title>
        <authorList>
            <consortium name="DOE Joint Genome Institute"/>
            <consortium name="Mycorrhizal Genomics Consortium"/>
            <person name="Kohler A."/>
            <person name="Kuo A."/>
            <person name="Nagy L.G."/>
            <person name="Floudas D."/>
            <person name="Copeland A."/>
            <person name="Barry K.W."/>
            <person name="Cichocki N."/>
            <person name="Veneault-Fourrey C."/>
            <person name="LaButti K."/>
            <person name="Lindquist E.A."/>
            <person name="Lipzen A."/>
            <person name="Lundell T."/>
            <person name="Morin E."/>
            <person name="Murat C."/>
            <person name="Riley R."/>
            <person name="Ohm R."/>
            <person name="Sun H."/>
            <person name="Tunlid A."/>
            <person name="Henrissat B."/>
            <person name="Grigoriev I.V."/>
            <person name="Hibbett D.S."/>
            <person name="Martin F."/>
        </authorList>
    </citation>
    <scope>NUCLEOTIDE SEQUENCE [LARGE SCALE GENOMIC DNA]</scope>
    <source>
        <strain evidence="5">MAFF 305830</strain>
    </source>
</reference>
<keyword evidence="3 4" id="KW-0378">Hydrolase</keyword>
<dbReference type="EC" id="3.2.1.-" evidence="3"/>
<reference evidence="4 5" key="1">
    <citation type="submission" date="2014-04" db="EMBL/GenBank/DDBJ databases">
        <authorList>
            <consortium name="DOE Joint Genome Institute"/>
            <person name="Kuo A."/>
            <person name="Zuccaro A."/>
            <person name="Kohler A."/>
            <person name="Nagy L.G."/>
            <person name="Floudas D."/>
            <person name="Copeland A."/>
            <person name="Barry K.W."/>
            <person name="Cichocki N."/>
            <person name="Veneault-Fourrey C."/>
            <person name="LaButti K."/>
            <person name="Lindquist E.A."/>
            <person name="Lipzen A."/>
            <person name="Lundell T."/>
            <person name="Morin E."/>
            <person name="Murat C."/>
            <person name="Sun H."/>
            <person name="Tunlid A."/>
            <person name="Henrissat B."/>
            <person name="Grigoriev I.V."/>
            <person name="Hibbett D.S."/>
            <person name="Martin F."/>
            <person name="Nordberg H.P."/>
            <person name="Cantor M.N."/>
            <person name="Hua S.X."/>
        </authorList>
    </citation>
    <scope>NUCLEOTIDE SEQUENCE [LARGE SCALE GENOMIC DNA]</scope>
    <source>
        <strain evidence="4 5">MAFF 305830</strain>
    </source>
</reference>
<keyword evidence="3" id="KW-0136">Cellulose degradation</keyword>
<evidence type="ECO:0000313" key="4">
    <source>
        <dbReference type="EMBL" id="KIM28658.1"/>
    </source>
</evidence>
<dbReference type="PANTHER" id="PTHR34876">
    <property type="match status" value="1"/>
</dbReference>
<name>A0A0C2WR72_SERVB</name>